<feature type="domain" description="HTH lacI-type" evidence="4">
    <location>
        <begin position="3"/>
        <end position="57"/>
    </location>
</feature>
<dbReference type="Pfam" id="PF13407">
    <property type="entry name" value="Peripla_BP_4"/>
    <property type="match status" value="1"/>
</dbReference>
<keyword evidence="2 5" id="KW-0238">DNA-binding</keyword>
<evidence type="ECO:0000313" key="5">
    <source>
        <dbReference type="EMBL" id="MBC8544250.1"/>
    </source>
</evidence>
<dbReference type="Gene3D" id="1.10.260.40">
    <property type="entry name" value="lambda repressor-like DNA-binding domains"/>
    <property type="match status" value="1"/>
</dbReference>
<dbReference type="PROSITE" id="PS00356">
    <property type="entry name" value="HTH_LACI_1"/>
    <property type="match status" value="1"/>
</dbReference>
<dbReference type="GO" id="GO:0003700">
    <property type="term" value="F:DNA-binding transcription factor activity"/>
    <property type="evidence" value="ECO:0007669"/>
    <property type="project" value="TreeGrafter"/>
</dbReference>
<reference evidence="5" key="1">
    <citation type="submission" date="2020-08" db="EMBL/GenBank/DDBJ databases">
        <title>Genome public.</title>
        <authorList>
            <person name="Liu C."/>
            <person name="Sun Q."/>
        </authorList>
    </citation>
    <scope>NUCLEOTIDE SEQUENCE</scope>
    <source>
        <strain evidence="5">NSJ-32</strain>
    </source>
</reference>
<dbReference type="Proteomes" id="UP000657006">
    <property type="component" value="Unassembled WGS sequence"/>
</dbReference>
<dbReference type="CDD" id="cd06307">
    <property type="entry name" value="PBP1_sugar_binding"/>
    <property type="match status" value="1"/>
</dbReference>
<dbReference type="SUPFAM" id="SSF47413">
    <property type="entry name" value="lambda repressor-like DNA-binding domains"/>
    <property type="match status" value="1"/>
</dbReference>
<name>A0A926I2E8_9FIRM</name>
<dbReference type="PANTHER" id="PTHR30146">
    <property type="entry name" value="LACI-RELATED TRANSCRIPTIONAL REPRESSOR"/>
    <property type="match status" value="1"/>
</dbReference>
<comment type="caution">
    <text evidence="5">The sequence shown here is derived from an EMBL/GenBank/DDBJ whole genome shotgun (WGS) entry which is preliminary data.</text>
</comment>
<keyword evidence="3" id="KW-0804">Transcription</keyword>
<protein>
    <submittedName>
        <fullName evidence="5">LacI family DNA-binding transcriptional regulator</fullName>
    </submittedName>
</protein>
<dbReference type="Pfam" id="PF00356">
    <property type="entry name" value="LacI"/>
    <property type="match status" value="1"/>
</dbReference>
<accession>A0A926I2E8</accession>
<evidence type="ECO:0000256" key="3">
    <source>
        <dbReference type="ARBA" id="ARBA00023163"/>
    </source>
</evidence>
<dbReference type="SMART" id="SM00354">
    <property type="entry name" value="HTH_LACI"/>
    <property type="match status" value="1"/>
</dbReference>
<dbReference type="AlphaFoldDB" id="A0A926I2E8"/>
<dbReference type="PANTHER" id="PTHR30146:SF109">
    <property type="entry name" value="HTH-TYPE TRANSCRIPTIONAL REGULATOR GALS"/>
    <property type="match status" value="1"/>
</dbReference>
<dbReference type="InterPro" id="IPR010982">
    <property type="entry name" value="Lambda_DNA-bd_dom_sf"/>
</dbReference>
<dbReference type="EMBL" id="JACRSQ010000018">
    <property type="protein sequence ID" value="MBC8544250.1"/>
    <property type="molecule type" value="Genomic_DNA"/>
</dbReference>
<keyword evidence="1" id="KW-0805">Transcription regulation</keyword>
<proteinExistence type="predicted"/>
<dbReference type="RefSeq" id="WP_177714596.1">
    <property type="nucleotide sequence ID" value="NZ_JACRSQ010000018.1"/>
</dbReference>
<dbReference type="CDD" id="cd01392">
    <property type="entry name" value="HTH_LacI"/>
    <property type="match status" value="1"/>
</dbReference>
<sequence length="348" mass="38106">MAITIKEIAQKAGVSRGTVDRALNGRGGVSPEVERRILDIANLYGYKPNKLAKALATKANPSKIGLISIENIFFDQVIEGVIRAEEEISDFGVTVCRRMIRGYDAKSQLEAINSMVYQEKVDALAISPVSDRQVIARLAELAAEGFPIVNVNMDVPFSKKLAYVGCDYFKSGRTAAGLMGLITGERAQVGIISGCGNVMGHTQRVEGFMSVVKNEYPDIQVVDIADSYDDEQRSYDAVEAMLRQHPQIDALCFTTGGAGGGLKAAEALRGKRLRIVAFDQTPITERYLMDGLIKAIVCQQPNEQGYQAIRLLFEYLMEGERPASQQVLTELTIKIKQSMESESRGGAR</sequence>
<evidence type="ECO:0000256" key="1">
    <source>
        <dbReference type="ARBA" id="ARBA00023015"/>
    </source>
</evidence>
<keyword evidence="6" id="KW-1185">Reference proteome</keyword>
<gene>
    <name evidence="5" type="ORF">H8730_11945</name>
</gene>
<dbReference type="InterPro" id="IPR028082">
    <property type="entry name" value="Peripla_BP_I"/>
</dbReference>
<organism evidence="5 6">
    <name type="scientific">Bianquea renquensis</name>
    <dbReference type="NCBI Taxonomy" id="2763661"/>
    <lineage>
        <taxon>Bacteria</taxon>
        <taxon>Bacillati</taxon>
        <taxon>Bacillota</taxon>
        <taxon>Clostridia</taxon>
        <taxon>Eubacteriales</taxon>
        <taxon>Bianqueaceae</taxon>
        <taxon>Bianquea</taxon>
    </lineage>
</organism>
<evidence type="ECO:0000259" key="4">
    <source>
        <dbReference type="PROSITE" id="PS50932"/>
    </source>
</evidence>
<evidence type="ECO:0000313" key="6">
    <source>
        <dbReference type="Proteomes" id="UP000657006"/>
    </source>
</evidence>
<dbReference type="SUPFAM" id="SSF53822">
    <property type="entry name" value="Periplasmic binding protein-like I"/>
    <property type="match status" value="1"/>
</dbReference>
<dbReference type="PROSITE" id="PS50932">
    <property type="entry name" value="HTH_LACI_2"/>
    <property type="match status" value="1"/>
</dbReference>
<dbReference type="GO" id="GO:0000976">
    <property type="term" value="F:transcription cis-regulatory region binding"/>
    <property type="evidence" value="ECO:0007669"/>
    <property type="project" value="TreeGrafter"/>
</dbReference>
<dbReference type="InterPro" id="IPR025997">
    <property type="entry name" value="SBP_2_dom"/>
</dbReference>
<evidence type="ECO:0000256" key="2">
    <source>
        <dbReference type="ARBA" id="ARBA00023125"/>
    </source>
</evidence>
<dbReference type="Gene3D" id="3.40.50.2300">
    <property type="match status" value="2"/>
</dbReference>
<dbReference type="InterPro" id="IPR000843">
    <property type="entry name" value="HTH_LacI"/>
</dbReference>